<dbReference type="eggNOG" id="COG3865">
    <property type="taxonomic scope" value="Bacteria"/>
</dbReference>
<dbReference type="STRING" id="86416.Clopa_2115"/>
<name>R4KBL2_CLOPA</name>
<protein>
    <recommendedName>
        <fullName evidence="1">PhnB-like domain-containing protein</fullName>
    </recommendedName>
</protein>
<dbReference type="SUPFAM" id="SSF54593">
    <property type="entry name" value="Glyoxalase/Bleomycin resistance protein/Dihydroxybiphenyl dioxygenase"/>
    <property type="match status" value="1"/>
</dbReference>
<dbReference type="PATRIC" id="fig|86416.3.peg.2089"/>
<dbReference type="PANTHER" id="PTHR33990:SF4">
    <property type="entry name" value="PHNB-LIKE DOMAIN-CONTAINING PROTEIN"/>
    <property type="match status" value="1"/>
</dbReference>
<dbReference type="Pfam" id="PF06983">
    <property type="entry name" value="3-dmu-9_3-mt"/>
    <property type="match status" value="1"/>
</dbReference>
<dbReference type="InterPro" id="IPR029068">
    <property type="entry name" value="Glyas_Bleomycin-R_OHBP_Dase"/>
</dbReference>
<evidence type="ECO:0000313" key="3">
    <source>
        <dbReference type="Proteomes" id="UP000013523"/>
    </source>
</evidence>
<dbReference type="InterPro" id="IPR009725">
    <property type="entry name" value="3_dmu_93_MTrfase"/>
</dbReference>
<accession>R4KBL2</accession>
<dbReference type="PANTHER" id="PTHR33990">
    <property type="entry name" value="PROTEIN YJDN-RELATED"/>
    <property type="match status" value="1"/>
</dbReference>
<gene>
    <name evidence="2" type="ORF">Clopa_2115</name>
</gene>
<reference evidence="2 3" key="1">
    <citation type="submission" date="2012-01" db="EMBL/GenBank/DDBJ databases">
        <title>Complete sequence of chromosome of Clostridium pasteurianum BC1.</title>
        <authorList>
            <consortium name="US DOE Joint Genome Institute"/>
            <person name="Lucas S."/>
            <person name="Han J."/>
            <person name="Lapidus A."/>
            <person name="Cheng J.-F."/>
            <person name="Goodwin L."/>
            <person name="Pitluck S."/>
            <person name="Peters L."/>
            <person name="Mikhailova N."/>
            <person name="Teshima H."/>
            <person name="Detter J.C."/>
            <person name="Han C."/>
            <person name="Tapia R."/>
            <person name="Land M."/>
            <person name="Hauser L."/>
            <person name="Kyrpides N."/>
            <person name="Ivanova N."/>
            <person name="Pagani I."/>
            <person name="Dunn J."/>
            <person name="Taghavi S."/>
            <person name="Francis A."/>
            <person name="van der Lelie D."/>
            <person name="Woyke T."/>
        </authorList>
    </citation>
    <scope>NUCLEOTIDE SEQUENCE [LARGE SCALE GENOMIC DNA]</scope>
    <source>
        <strain evidence="2 3">BC1</strain>
    </source>
</reference>
<dbReference type="PIRSF" id="PIRSF021700">
    <property type="entry name" value="3_dmu_93_MTrfase"/>
    <property type="match status" value="1"/>
</dbReference>
<proteinExistence type="predicted"/>
<feature type="domain" description="PhnB-like" evidence="1">
    <location>
        <begin position="7"/>
        <end position="132"/>
    </location>
</feature>
<dbReference type="AlphaFoldDB" id="R4KBL2"/>
<dbReference type="Gene3D" id="3.30.720.100">
    <property type="match status" value="1"/>
</dbReference>
<dbReference type="KEGG" id="cpas:Clopa_2115"/>
<dbReference type="InterPro" id="IPR028973">
    <property type="entry name" value="PhnB-like"/>
</dbReference>
<dbReference type="OrthoDB" id="9806473at2"/>
<evidence type="ECO:0000259" key="1">
    <source>
        <dbReference type="Pfam" id="PF06983"/>
    </source>
</evidence>
<organism evidence="2 3">
    <name type="scientific">Clostridium pasteurianum BC1</name>
    <dbReference type="NCBI Taxonomy" id="86416"/>
    <lineage>
        <taxon>Bacteria</taxon>
        <taxon>Bacillati</taxon>
        <taxon>Bacillota</taxon>
        <taxon>Clostridia</taxon>
        <taxon>Eubacteriales</taxon>
        <taxon>Clostridiaceae</taxon>
        <taxon>Clostridium</taxon>
    </lineage>
</organism>
<keyword evidence="3" id="KW-1185">Reference proteome</keyword>
<evidence type="ECO:0000313" key="2">
    <source>
        <dbReference type="EMBL" id="AGK96995.1"/>
    </source>
</evidence>
<dbReference type="Proteomes" id="UP000013523">
    <property type="component" value="Chromosome"/>
</dbReference>
<dbReference type="CDD" id="cd06588">
    <property type="entry name" value="PhnB_like"/>
    <property type="match status" value="1"/>
</dbReference>
<dbReference type="EMBL" id="CP003261">
    <property type="protein sequence ID" value="AGK96995.1"/>
    <property type="molecule type" value="Genomic_DNA"/>
</dbReference>
<dbReference type="HOGENOM" id="CLU_046006_17_4_9"/>
<dbReference type="RefSeq" id="WP_015615303.1">
    <property type="nucleotide sequence ID" value="NC_021182.1"/>
</dbReference>
<sequence>MRDSNHNIITYLTFSGNAEEAMNFYVSIFPDSKILELTRIGENDRGEKDKVLNGTFKLRDQLFMAMDVEKSYAPSFTWAISLCIMYTDEKEFDTTFEKLSSGGNVLMGPEPIYNLKKVAWITDKFSVTWQLVLE</sequence>
<dbReference type="Gene3D" id="3.30.720.110">
    <property type="match status" value="1"/>
</dbReference>